<sequence>MRHRRQPARDRAANAQSIACTGLSFSVYLFHTIPLTALNRFLPGMFTLPAPWRLAYTVGAIVLTYLAAAALTTYWDWPLNRRRAEFLLRRQLPDNMTTG</sequence>
<reference evidence="2" key="2">
    <citation type="journal article" date="2023" name="Front. Microbiol.">
        <title>Ralstonia chuxiongensis sp. nov., Ralstonia mojiangensis sp. nov., and Ralstonia soli sp. nov., isolated from tobacco fields, are three novel species in the family Burkholderiaceae.</title>
        <authorList>
            <person name="Lu C.H."/>
            <person name="Zhang Y.Y."/>
            <person name="Jiang N."/>
            <person name="Chen W."/>
            <person name="Shao X."/>
            <person name="Zhao Z.M."/>
            <person name="Lu W.L."/>
            <person name="Hu X."/>
            <person name="Xi Y.X."/>
            <person name="Zou S.Y."/>
            <person name="Wei Q.J."/>
            <person name="Lin Z.L."/>
            <person name="Gong L."/>
            <person name="Gai X.T."/>
            <person name="Zhang L.Q."/>
            <person name="Li J.Y."/>
            <person name="Jin Y."/>
            <person name="Xia Z.Y."/>
        </authorList>
    </citation>
    <scope>NUCLEOTIDE SEQUENCE</scope>
    <source>
        <strain evidence="2">21MJYT02-11</strain>
    </source>
</reference>
<accession>A0ABT1AH21</accession>
<comment type="caution">
    <text evidence="2">The sequence shown here is derived from an EMBL/GenBank/DDBJ whole genome shotgun (WGS) entry which is preliminary data.</text>
</comment>
<reference evidence="2" key="1">
    <citation type="submission" date="2022-06" db="EMBL/GenBank/DDBJ databases">
        <authorList>
            <person name="Lu C.-H."/>
        </authorList>
    </citation>
    <scope>NUCLEOTIDE SEQUENCE</scope>
    <source>
        <strain evidence="2">21MJYT02-11</strain>
    </source>
</reference>
<feature type="transmembrane region" description="Helical" evidence="1">
    <location>
        <begin position="54"/>
        <end position="75"/>
    </location>
</feature>
<dbReference type="RefSeq" id="WP_252677217.1">
    <property type="nucleotide sequence ID" value="NZ_JAMXHT010000002.1"/>
</dbReference>
<protein>
    <recommendedName>
        <fullName evidence="4">Acyltransferase 3 domain-containing protein</fullName>
    </recommendedName>
</protein>
<keyword evidence="1" id="KW-0472">Membrane</keyword>
<keyword evidence="1" id="KW-1133">Transmembrane helix</keyword>
<evidence type="ECO:0000313" key="2">
    <source>
        <dbReference type="EMBL" id="MCO5397482.1"/>
    </source>
</evidence>
<evidence type="ECO:0008006" key="4">
    <source>
        <dbReference type="Google" id="ProtNLM"/>
    </source>
</evidence>
<proteinExistence type="predicted"/>
<dbReference type="EMBL" id="JAMXHT010000002">
    <property type="protein sequence ID" value="MCO5397482.1"/>
    <property type="molecule type" value="Genomic_DNA"/>
</dbReference>
<organism evidence="2 3">
    <name type="scientific">Ralstonia soli</name>
    <dbReference type="NCBI Taxonomy" id="2953896"/>
    <lineage>
        <taxon>Bacteria</taxon>
        <taxon>Pseudomonadati</taxon>
        <taxon>Pseudomonadota</taxon>
        <taxon>Betaproteobacteria</taxon>
        <taxon>Burkholderiales</taxon>
        <taxon>Burkholderiaceae</taxon>
        <taxon>Ralstonia</taxon>
    </lineage>
</organism>
<dbReference type="Proteomes" id="UP001162811">
    <property type="component" value="Unassembled WGS sequence"/>
</dbReference>
<feature type="transmembrane region" description="Helical" evidence="1">
    <location>
        <begin position="12"/>
        <end position="34"/>
    </location>
</feature>
<keyword evidence="3" id="KW-1185">Reference proteome</keyword>
<name>A0ABT1AH21_9RALS</name>
<evidence type="ECO:0000256" key="1">
    <source>
        <dbReference type="SAM" id="Phobius"/>
    </source>
</evidence>
<gene>
    <name evidence="2" type="ORF">NG900_04620</name>
</gene>
<evidence type="ECO:0000313" key="3">
    <source>
        <dbReference type="Proteomes" id="UP001162811"/>
    </source>
</evidence>
<keyword evidence="1" id="KW-0812">Transmembrane</keyword>